<organism evidence="1 2">
    <name type="scientific">Pluteus cervinus</name>
    <dbReference type="NCBI Taxonomy" id="181527"/>
    <lineage>
        <taxon>Eukaryota</taxon>
        <taxon>Fungi</taxon>
        <taxon>Dikarya</taxon>
        <taxon>Basidiomycota</taxon>
        <taxon>Agaricomycotina</taxon>
        <taxon>Agaricomycetes</taxon>
        <taxon>Agaricomycetidae</taxon>
        <taxon>Agaricales</taxon>
        <taxon>Pluteineae</taxon>
        <taxon>Pluteaceae</taxon>
        <taxon>Pluteus</taxon>
    </lineage>
</organism>
<gene>
    <name evidence="1" type="ORF">BDN72DRAFT_872016</name>
</gene>
<evidence type="ECO:0000313" key="1">
    <source>
        <dbReference type="EMBL" id="TFK64626.1"/>
    </source>
</evidence>
<proteinExistence type="predicted"/>
<keyword evidence="2" id="KW-1185">Reference proteome</keyword>
<dbReference type="EMBL" id="ML208467">
    <property type="protein sequence ID" value="TFK64626.1"/>
    <property type="molecule type" value="Genomic_DNA"/>
</dbReference>
<evidence type="ECO:0000313" key="2">
    <source>
        <dbReference type="Proteomes" id="UP000308600"/>
    </source>
</evidence>
<dbReference type="Proteomes" id="UP000308600">
    <property type="component" value="Unassembled WGS sequence"/>
</dbReference>
<name>A0ACD3AG09_9AGAR</name>
<protein>
    <submittedName>
        <fullName evidence="1">SET domain-containing protein</fullName>
    </submittedName>
</protein>
<sequence>MRDLEAILKTSSVRIEPHLIARDQATTRSKIKAGAVILSIPSLISALLPDEKARRCDHCSKRPPLSQQLRKCTGCSAYWYCDTTCQTAQWKLHHKFICKSYQGFVSSNLYQSLPAHLKLDSLLLSHFAAYLAGAPTEIDKALSPSNIFLSLLPGPVKSVEIPPICGKKTTLTKERLGMLYARFGNNNFAIHSHLTTYGHGIFPLASRLFNHSCLPNAAARYIITGGGTPVIMEIVALRAISEGEEITIPYLDPALVQSRQQIFKFTYGFTCSCPSCQSLKGLPAQPQDSEAPDDESRNRLSLVLREFSGITSSANMVLHYGLPSSIPVDLCAVFHEGFLTKLSEAFAEASHEGHYEKARDSGLSILALYTVIYPQNYPQIGMHVLELAKTAWNAIILSGSSPELEQDTKNFLTRAERILEVYGREGDEDGPFLEIQTLKALLNDAQ</sequence>
<accession>A0ACD3AG09</accession>
<reference evidence="1 2" key="1">
    <citation type="journal article" date="2019" name="Nat. Ecol. Evol.">
        <title>Megaphylogeny resolves global patterns of mushroom evolution.</title>
        <authorList>
            <person name="Varga T."/>
            <person name="Krizsan K."/>
            <person name="Foldi C."/>
            <person name="Dima B."/>
            <person name="Sanchez-Garcia M."/>
            <person name="Sanchez-Ramirez S."/>
            <person name="Szollosi G.J."/>
            <person name="Szarkandi J.G."/>
            <person name="Papp V."/>
            <person name="Albert L."/>
            <person name="Andreopoulos W."/>
            <person name="Angelini C."/>
            <person name="Antonin V."/>
            <person name="Barry K.W."/>
            <person name="Bougher N.L."/>
            <person name="Buchanan P."/>
            <person name="Buyck B."/>
            <person name="Bense V."/>
            <person name="Catcheside P."/>
            <person name="Chovatia M."/>
            <person name="Cooper J."/>
            <person name="Damon W."/>
            <person name="Desjardin D."/>
            <person name="Finy P."/>
            <person name="Geml J."/>
            <person name="Haridas S."/>
            <person name="Hughes K."/>
            <person name="Justo A."/>
            <person name="Karasinski D."/>
            <person name="Kautmanova I."/>
            <person name="Kiss B."/>
            <person name="Kocsube S."/>
            <person name="Kotiranta H."/>
            <person name="LaButti K.M."/>
            <person name="Lechner B.E."/>
            <person name="Liimatainen K."/>
            <person name="Lipzen A."/>
            <person name="Lukacs Z."/>
            <person name="Mihaltcheva S."/>
            <person name="Morgado L.N."/>
            <person name="Niskanen T."/>
            <person name="Noordeloos M.E."/>
            <person name="Ohm R.A."/>
            <person name="Ortiz-Santana B."/>
            <person name="Ovrebo C."/>
            <person name="Racz N."/>
            <person name="Riley R."/>
            <person name="Savchenko A."/>
            <person name="Shiryaev A."/>
            <person name="Soop K."/>
            <person name="Spirin V."/>
            <person name="Szebenyi C."/>
            <person name="Tomsovsky M."/>
            <person name="Tulloss R.E."/>
            <person name="Uehling J."/>
            <person name="Grigoriev I.V."/>
            <person name="Vagvolgyi C."/>
            <person name="Papp T."/>
            <person name="Martin F.M."/>
            <person name="Miettinen O."/>
            <person name="Hibbett D.S."/>
            <person name="Nagy L.G."/>
        </authorList>
    </citation>
    <scope>NUCLEOTIDE SEQUENCE [LARGE SCALE GENOMIC DNA]</scope>
    <source>
        <strain evidence="1 2">NL-1719</strain>
    </source>
</reference>